<keyword evidence="2" id="KW-0472">Membrane</keyword>
<dbReference type="PANTHER" id="PTHR38434:SF1">
    <property type="entry name" value="BLL2549 PROTEIN"/>
    <property type="match status" value="1"/>
</dbReference>
<feature type="transmembrane region" description="Helical" evidence="2">
    <location>
        <begin position="682"/>
        <end position="699"/>
    </location>
</feature>
<feature type="transmembrane region" description="Helical" evidence="2">
    <location>
        <begin position="499"/>
        <end position="517"/>
    </location>
</feature>
<keyword evidence="2" id="KW-0812">Transmembrane</keyword>
<evidence type="ECO:0000313" key="3">
    <source>
        <dbReference type="EMBL" id="TNM66736.1"/>
    </source>
</evidence>
<evidence type="ECO:0000256" key="2">
    <source>
        <dbReference type="SAM" id="Phobius"/>
    </source>
</evidence>
<feature type="transmembrane region" description="Helical" evidence="2">
    <location>
        <begin position="644"/>
        <end position="662"/>
    </location>
</feature>
<feature type="transmembrane region" description="Helical" evidence="2">
    <location>
        <begin position="346"/>
        <end position="367"/>
    </location>
</feature>
<feature type="transmembrane region" description="Helical" evidence="2">
    <location>
        <begin position="438"/>
        <end position="456"/>
    </location>
</feature>
<feature type="transmembrane region" description="Helical" evidence="2">
    <location>
        <begin position="468"/>
        <end position="487"/>
    </location>
</feature>
<dbReference type="PANTHER" id="PTHR38434">
    <property type="entry name" value="BLL2549 PROTEIN"/>
    <property type="match status" value="1"/>
</dbReference>
<name>A0A5C4XT20_9HYPH</name>
<keyword evidence="2" id="KW-1133">Transmembrane helix</keyword>
<feature type="transmembrane region" description="Helical" evidence="2">
    <location>
        <begin position="611"/>
        <end position="632"/>
    </location>
</feature>
<feature type="transmembrane region" description="Helical" evidence="2">
    <location>
        <begin position="711"/>
        <end position="729"/>
    </location>
</feature>
<feature type="transmembrane region" description="Helical" evidence="2">
    <location>
        <begin position="813"/>
        <end position="832"/>
    </location>
</feature>
<feature type="compositionally biased region" description="Acidic residues" evidence="1">
    <location>
        <begin position="79"/>
        <end position="88"/>
    </location>
</feature>
<feature type="transmembrane region" description="Helical" evidence="2">
    <location>
        <begin position="399"/>
        <end position="418"/>
    </location>
</feature>
<dbReference type="InterPro" id="IPR014600">
    <property type="entry name" value="UCP035905_mem"/>
</dbReference>
<dbReference type="EMBL" id="VDMN01000001">
    <property type="protein sequence ID" value="TNM66736.1"/>
    <property type="molecule type" value="Genomic_DNA"/>
</dbReference>
<feature type="transmembrane region" description="Helical" evidence="2">
    <location>
        <begin position="553"/>
        <end position="571"/>
    </location>
</feature>
<dbReference type="Proteomes" id="UP000311605">
    <property type="component" value="Unassembled WGS sequence"/>
</dbReference>
<dbReference type="OrthoDB" id="5422830at2"/>
<feature type="transmembrane region" description="Helical" evidence="2">
    <location>
        <begin position="771"/>
        <end position="793"/>
    </location>
</feature>
<feature type="transmembrane region" description="Helical" evidence="2">
    <location>
        <begin position="113"/>
        <end position="130"/>
    </location>
</feature>
<evidence type="ECO:0000256" key="1">
    <source>
        <dbReference type="SAM" id="MobiDB-lite"/>
    </source>
</evidence>
<feature type="transmembrane region" description="Helical" evidence="2">
    <location>
        <begin position="373"/>
        <end position="392"/>
    </location>
</feature>
<feature type="transmembrane region" description="Helical" evidence="2">
    <location>
        <begin position="283"/>
        <end position="302"/>
    </location>
</feature>
<reference evidence="3 4" key="1">
    <citation type="submission" date="2019-06" db="EMBL/GenBank/DDBJ databases">
        <title>The draft genome of Rhizobium smilacinae PTYR-5.</title>
        <authorList>
            <person name="Liu L."/>
            <person name="Li L."/>
            <person name="Zhang X."/>
        </authorList>
    </citation>
    <scope>NUCLEOTIDE SEQUENCE [LARGE SCALE GENOMIC DNA]</scope>
    <source>
        <strain evidence="3 4">PTYR-5</strain>
    </source>
</reference>
<dbReference type="Pfam" id="PF10101">
    <property type="entry name" value="DUF2339"/>
    <property type="match status" value="1"/>
</dbReference>
<accession>A0A5C4XT20</accession>
<proteinExistence type="predicted"/>
<feature type="transmembrane region" description="Helical" evidence="2">
    <location>
        <begin position="142"/>
        <end position="162"/>
    </location>
</feature>
<feature type="region of interest" description="Disordered" evidence="1">
    <location>
        <begin position="52"/>
        <end position="101"/>
    </location>
</feature>
<organism evidence="3 4">
    <name type="scientific">Aliirhizobium smilacinae</name>
    <dbReference type="NCBI Taxonomy" id="1395944"/>
    <lineage>
        <taxon>Bacteria</taxon>
        <taxon>Pseudomonadati</taxon>
        <taxon>Pseudomonadota</taxon>
        <taxon>Alphaproteobacteria</taxon>
        <taxon>Hyphomicrobiales</taxon>
        <taxon>Rhizobiaceae</taxon>
        <taxon>Aliirhizobium</taxon>
    </lineage>
</organism>
<dbReference type="AlphaFoldDB" id="A0A5C4XT20"/>
<feature type="transmembrane region" description="Helical" evidence="2">
    <location>
        <begin position="578"/>
        <end position="596"/>
    </location>
</feature>
<feature type="transmembrane region" description="Helical" evidence="2">
    <location>
        <begin position="182"/>
        <end position="202"/>
    </location>
</feature>
<feature type="transmembrane region" description="Helical" evidence="2">
    <location>
        <begin position="308"/>
        <end position="325"/>
    </location>
</feature>
<feature type="transmembrane region" description="Helical" evidence="2">
    <location>
        <begin position="209"/>
        <end position="233"/>
    </location>
</feature>
<feature type="transmembrane region" description="Helical" evidence="2">
    <location>
        <begin position="741"/>
        <end position="764"/>
    </location>
</feature>
<sequence>MVILVLLLVSQNRKVSARVDGVEKELAALKQMIAEGGFDPVPLPRPVQEADAETVLEEMRSEETAAESDASPTGQTGDAPEEPIDDQDTPATPRPIRERPSRENLESYLGARWPVWVGGVALAFGGIFLVRYSIEAGLLGPAARLTLASLFGLLLMAAGEIVRRRALPKISELYANAMIPGALTAAGSVTLLGTVFAAYAFYEFIGPGTAFALLALVSLSTVGLSLLHGQALAGLGLLGSLVTPVLVTTDEPNVNALFLFLGVTWLAVYAASRLRRWTVVPMLANIGTGLWVLAYAAIGTGFDPLPPSLVMLVMIAGTIFVWPGQQYATTVRSGWKALLTHPPLKITLSLAIMVTLGALATVAGGSASGLDPQFAFLAVIAALAALGAARAYAFWPAILSAAGAILGTLVTALSLLDYIAPEGADGTPIPLPISGNEISVSLMLGAIFTLLGFFFLKRFRRQEHEFSIVWAVLMGAMPVTLGFISFLNFGNFFRDWTHGLYGVVIGAVLLVVAEWMFRTREDTAESRIDWPANLVVAGSFAGFTLALHALTNGIVTTISVSVLGFAYLMTLRARSWPALPWMMAAAIMIVFGRIAWEPTLIGANSLGTTPFFNALLAGYGIPTALAVVSAWLLRDSSDFRVRNIMQALASLSALITVAVLVHHAMNGGKLSGDVPTLGEQSIYTLITIGFSGILMTLDLKSPSPVFRFGSMIAGVVATANVLSLHVFALNPFFSGEDTGPWPFVNLLLLGYLLPALAYGLVAYLARGRRPVPYVAMLAVAGAVLGFLWATLSVRRFWQGINIADWKGFQPGETYTYSVVWLIIGVGLLVLGSKLDAKSIRLASAGLVLIAVLKVFLIDMANLEGILRALSFIGLGAVLIGIGLFYQRILVKKSGADDSQSKESTA</sequence>
<dbReference type="RefSeq" id="WP_139676129.1">
    <property type="nucleotide sequence ID" value="NZ_VDMN01000001.1"/>
</dbReference>
<feature type="transmembrane region" description="Helical" evidence="2">
    <location>
        <begin position="253"/>
        <end position="271"/>
    </location>
</feature>
<feature type="transmembrane region" description="Helical" evidence="2">
    <location>
        <begin position="865"/>
        <end position="885"/>
    </location>
</feature>
<keyword evidence="4" id="KW-1185">Reference proteome</keyword>
<dbReference type="InterPro" id="IPR019286">
    <property type="entry name" value="DUF2339_TM"/>
</dbReference>
<evidence type="ECO:0000313" key="4">
    <source>
        <dbReference type="Proteomes" id="UP000311605"/>
    </source>
</evidence>
<comment type="caution">
    <text evidence="3">The sequence shown here is derived from an EMBL/GenBank/DDBJ whole genome shotgun (WGS) entry which is preliminary data.</text>
</comment>
<dbReference type="PIRSF" id="PIRSF035905">
    <property type="entry name" value="UCP035905_mp"/>
    <property type="match status" value="1"/>
</dbReference>
<protein>
    <submittedName>
        <fullName evidence="3">DUF2339 domain-containing protein</fullName>
    </submittedName>
</protein>
<feature type="transmembrane region" description="Helical" evidence="2">
    <location>
        <begin position="529"/>
        <end position="547"/>
    </location>
</feature>
<feature type="transmembrane region" description="Helical" evidence="2">
    <location>
        <begin position="839"/>
        <end position="859"/>
    </location>
</feature>
<gene>
    <name evidence="3" type="ORF">FHP24_04705</name>
</gene>